<sequence>MLDFKQYDSAFAKHHDSLDIMITPILSWGFYRESINDVKSIYVDCNKLSLIASSSKWGVKDWDFKNKLKEEVIIVTDTKLEIVFASHNLTKMNGYREEEVMGRSPKMFHGSATNSLTSNEIRKAIQLQEPFEKTVLNYKKNGDTYLCLIKGFPVFNRKGELSHFIAFEKAA</sequence>
<keyword evidence="1" id="KW-0285">Flavoprotein</keyword>
<dbReference type="AlphaFoldDB" id="A0A1H4EC39"/>
<evidence type="ECO:0000256" key="2">
    <source>
        <dbReference type="ARBA" id="ARBA00022643"/>
    </source>
</evidence>
<evidence type="ECO:0000259" key="4">
    <source>
        <dbReference type="PROSITE" id="PS50112"/>
    </source>
</evidence>
<evidence type="ECO:0000256" key="3">
    <source>
        <dbReference type="ARBA" id="ARBA00022991"/>
    </source>
</evidence>
<dbReference type="CDD" id="cd00130">
    <property type="entry name" value="PAS"/>
    <property type="match status" value="1"/>
</dbReference>
<evidence type="ECO:0000256" key="1">
    <source>
        <dbReference type="ARBA" id="ARBA00022630"/>
    </source>
</evidence>
<keyword evidence="3" id="KW-0157">Chromophore</keyword>
<dbReference type="Pfam" id="PF13426">
    <property type="entry name" value="PAS_9"/>
    <property type="match status" value="1"/>
</dbReference>
<keyword evidence="2" id="KW-0288">FMN</keyword>
<protein>
    <submittedName>
        <fullName evidence="5">PAS domain S-box-containing protein</fullName>
    </submittedName>
</protein>
<name>A0A1H4EC39_9FLAO</name>
<feature type="domain" description="PAS" evidence="4">
    <location>
        <begin position="73"/>
        <end position="128"/>
    </location>
</feature>
<dbReference type="PROSITE" id="PS50112">
    <property type="entry name" value="PAS"/>
    <property type="match status" value="1"/>
</dbReference>
<keyword evidence="6" id="KW-1185">Reference proteome</keyword>
<evidence type="ECO:0000313" key="5">
    <source>
        <dbReference type="EMBL" id="SEA82611.1"/>
    </source>
</evidence>
<dbReference type="PANTHER" id="PTHR47429">
    <property type="entry name" value="PROTEIN TWIN LOV 1"/>
    <property type="match status" value="1"/>
</dbReference>
<accession>A0A1H4EC39</accession>
<reference evidence="6" key="1">
    <citation type="submission" date="2016-10" db="EMBL/GenBank/DDBJ databases">
        <authorList>
            <person name="Varghese N."/>
            <person name="Submissions S."/>
        </authorList>
    </citation>
    <scope>NUCLEOTIDE SEQUENCE [LARGE SCALE GENOMIC DNA]</scope>
    <source>
        <strain evidence="6">DSM 22376</strain>
    </source>
</reference>
<gene>
    <name evidence="5" type="ORF">SAMN05443667_109133</name>
</gene>
<dbReference type="Gene3D" id="3.30.450.20">
    <property type="entry name" value="PAS domain"/>
    <property type="match status" value="1"/>
</dbReference>
<dbReference type="EMBL" id="FNRD01000009">
    <property type="protein sequence ID" value="SEA82611.1"/>
    <property type="molecule type" value="Genomic_DNA"/>
</dbReference>
<dbReference type="NCBIfam" id="TIGR00229">
    <property type="entry name" value="sensory_box"/>
    <property type="match status" value="1"/>
</dbReference>
<dbReference type="OrthoDB" id="5760647at2"/>
<dbReference type="RefSeq" id="WP_091091118.1">
    <property type="nucleotide sequence ID" value="NZ_FNRD01000009.1"/>
</dbReference>
<dbReference type="PANTHER" id="PTHR47429:SF2">
    <property type="entry name" value="PROTEIN TWIN LOV 1"/>
    <property type="match status" value="1"/>
</dbReference>
<dbReference type="SUPFAM" id="SSF55785">
    <property type="entry name" value="PYP-like sensor domain (PAS domain)"/>
    <property type="match status" value="1"/>
</dbReference>
<dbReference type="Proteomes" id="UP000198951">
    <property type="component" value="Unassembled WGS sequence"/>
</dbReference>
<organism evidence="5 6">
    <name type="scientific">Flavobacterium gillisiae</name>
    <dbReference type="NCBI Taxonomy" id="150146"/>
    <lineage>
        <taxon>Bacteria</taxon>
        <taxon>Pseudomonadati</taxon>
        <taxon>Bacteroidota</taxon>
        <taxon>Flavobacteriia</taxon>
        <taxon>Flavobacteriales</taxon>
        <taxon>Flavobacteriaceae</taxon>
        <taxon>Flavobacterium</taxon>
    </lineage>
</organism>
<dbReference type="InterPro" id="IPR035965">
    <property type="entry name" value="PAS-like_dom_sf"/>
</dbReference>
<evidence type="ECO:0000313" key="6">
    <source>
        <dbReference type="Proteomes" id="UP000198951"/>
    </source>
</evidence>
<proteinExistence type="predicted"/>
<dbReference type="STRING" id="150146.SAMN05443667_109133"/>
<dbReference type="InterPro" id="IPR000014">
    <property type="entry name" value="PAS"/>
</dbReference>